<accession>A0ABN1Q2J3</accession>
<evidence type="ECO:0000313" key="10">
    <source>
        <dbReference type="Proteomes" id="UP001500665"/>
    </source>
</evidence>
<evidence type="ECO:0000256" key="7">
    <source>
        <dbReference type="RuleBase" id="RU363032"/>
    </source>
</evidence>
<feature type="transmembrane region" description="Helical" evidence="7">
    <location>
        <begin position="133"/>
        <end position="160"/>
    </location>
</feature>
<evidence type="ECO:0000259" key="8">
    <source>
        <dbReference type="PROSITE" id="PS50928"/>
    </source>
</evidence>
<feature type="transmembrane region" description="Helical" evidence="7">
    <location>
        <begin position="172"/>
        <end position="191"/>
    </location>
</feature>
<dbReference type="Proteomes" id="UP001500665">
    <property type="component" value="Unassembled WGS sequence"/>
</dbReference>
<evidence type="ECO:0000256" key="2">
    <source>
        <dbReference type="ARBA" id="ARBA00022448"/>
    </source>
</evidence>
<dbReference type="Pfam" id="PF00528">
    <property type="entry name" value="BPD_transp_1"/>
    <property type="match status" value="1"/>
</dbReference>
<dbReference type="PANTHER" id="PTHR43163">
    <property type="entry name" value="DIPEPTIDE TRANSPORT SYSTEM PERMEASE PROTEIN DPPB-RELATED"/>
    <property type="match status" value="1"/>
</dbReference>
<gene>
    <name evidence="9" type="ORF">GCM10009550_02390</name>
</gene>
<dbReference type="PROSITE" id="PS50928">
    <property type="entry name" value="ABC_TM1"/>
    <property type="match status" value="1"/>
</dbReference>
<evidence type="ECO:0000256" key="5">
    <source>
        <dbReference type="ARBA" id="ARBA00022989"/>
    </source>
</evidence>
<keyword evidence="2 7" id="KW-0813">Transport</keyword>
<evidence type="ECO:0000256" key="3">
    <source>
        <dbReference type="ARBA" id="ARBA00022475"/>
    </source>
</evidence>
<keyword evidence="5 7" id="KW-1133">Transmembrane helix</keyword>
<dbReference type="PANTHER" id="PTHR43163:SF6">
    <property type="entry name" value="DIPEPTIDE TRANSPORT SYSTEM PERMEASE PROTEIN DPPB-RELATED"/>
    <property type="match status" value="1"/>
</dbReference>
<dbReference type="CDD" id="cd06261">
    <property type="entry name" value="TM_PBP2"/>
    <property type="match status" value="1"/>
</dbReference>
<comment type="subcellular location">
    <subcellularLocation>
        <location evidence="1 7">Cell membrane</location>
        <topology evidence="1 7">Multi-pass membrane protein</topology>
    </subcellularLocation>
</comment>
<dbReference type="InterPro" id="IPR000515">
    <property type="entry name" value="MetI-like"/>
</dbReference>
<name>A0ABN1Q2J3_9ACTN</name>
<feature type="domain" description="ABC transmembrane type-1" evidence="8">
    <location>
        <begin position="94"/>
        <end position="295"/>
    </location>
</feature>
<evidence type="ECO:0000256" key="1">
    <source>
        <dbReference type="ARBA" id="ARBA00004651"/>
    </source>
</evidence>
<proteinExistence type="inferred from homology"/>
<dbReference type="RefSeq" id="WP_344235694.1">
    <property type="nucleotide sequence ID" value="NZ_BAAAHH010000001.1"/>
</dbReference>
<dbReference type="Gene3D" id="1.10.3720.10">
    <property type="entry name" value="MetI-like"/>
    <property type="match status" value="1"/>
</dbReference>
<feature type="transmembrane region" description="Helical" evidence="7">
    <location>
        <begin position="97"/>
        <end position="121"/>
    </location>
</feature>
<keyword evidence="4 7" id="KW-0812">Transmembrane</keyword>
<dbReference type="InterPro" id="IPR035906">
    <property type="entry name" value="MetI-like_sf"/>
</dbReference>
<dbReference type="SUPFAM" id="SSF161098">
    <property type="entry name" value="MetI-like"/>
    <property type="match status" value="1"/>
</dbReference>
<evidence type="ECO:0000313" key="9">
    <source>
        <dbReference type="EMBL" id="GAA0936539.1"/>
    </source>
</evidence>
<sequence length="308" mass="32874">MIGYAVRRLLLVAVVAWGVTTFLFVLSRLAGDPAELMSPPDASEAMIEATRVRLGLDAPFLVQYGDALLSAVTFDFGQSFSFGQPAMTMVAERLGPSLWLVIPSLVLCVLLSFGIGIAAALKPSRLSGRLLMVGAFVTGSVPYFWMALLLVLLLAVNLQWLPATGSEGMSSLVIPVLALTLAAVSTTARLVRGQLLDSFNEGHVLTARSKGVPPWKVLFGHALPGAMPPLLAWLGIEFSFLFSALLVLEPLLGYNGLGALLIRSVGNQDFPLVQASVFCMAMLITLVNIAMDLIVRLIDPRLRAKAAA</sequence>
<keyword evidence="10" id="KW-1185">Reference proteome</keyword>
<feature type="transmembrane region" description="Helical" evidence="7">
    <location>
        <begin position="9"/>
        <end position="30"/>
    </location>
</feature>
<comment type="caution">
    <text evidence="9">The sequence shown here is derived from an EMBL/GenBank/DDBJ whole genome shotgun (WGS) entry which is preliminary data.</text>
</comment>
<evidence type="ECO:0000256" key="4">
    <source>
        <dbReference type="ARBA" id="ARBA00022692"/>
    </source>
</evidence>
<feature type="transmembrane region" description="Helical" evidence="7">
    <location>
        <begin position="272"/>
        <end position="295"/>
    </location>
</feature>
<reference evidence="9 10" key="1">
    <citation type="journal article" date="2019" name="Int. J. Syst. Evol. Microbiol.">
        <title>The Global Catalogue of Microorganisms (GCM) 10K type strain sequencing project: providing services to taxonomists for standard genome sequencing and annotation.</title>
        <authorList>
            <consortium name="The Broad Institute Genomics Platform"/>
            <consortium name="The Broad Institute Genome Sequencing Center for Infectious Disease"/>
            <person name="Wu L."/>
            <person name="Ma J."/>
        </authorList>
    </citation>
    <scope>NUCLEOTIDE SEQUENCE [LARGE SCALE GENOMIC DNA]</scope>
    <source>
        <strain evidence="9 10">JCM 10696</strain>
    </source>
</reference>
<keyword evidence="3" id="KW-1003">Cell membrane</keyword>
<organism evidence="9 10">
    <name type="scientific">Actinocorallia libanotica</name>
    <dbReference type="NCBI Taxonomy" id="46162"/>
    <lineage>
        <taxon>Bacteria</taxon>
        <taxon>Bacillati</taxon>
        <taxon>Actinomycetota</taxon>
        <taxon>Actinomycetes</taxon>
        <taxon>Streptosporangiales</taxon>
        <taxon>Thermomonosporaceae</taxon>
        <taxon>Actinocorallia</taxon>
    </lineage>
</organism>
<evidence type="ECO:0000256" key="6">
    <source>
        <dbReference type="ARBA" id="ARBA00023136"/>
    </source>
</evidence>
<protein>
    <submittedName>
        <fullName evidence="9">ABC transporter permease</fullName>
    </submittedName>
</protein>
<keyword evidence="6 7" id="KW-0472">Membrane</keyword>
<dbReference type="EMBL" id="BAAAHH010000001">
    <property type="protein sequence ID" value="GAA0936539.1"/>
    <property type="molecule type" value="Genomic_DNA"/>
</dbReference>
<comment type="similarity">
    <text evidence="7">Belongs to the binding-protein-dependent transport system permease family.</text>
</comment>
<feature type="transmembrane region" description="Helical" evidence="7">
    <location>
        <begin position="230"/>
        <end position="252"/>
    </location>
</feature>